<keyword evidence="4" id="KW-0472">Membrane</keyword>
<dbReference type="InterPro" id="IPR032098">
    <property type="entry name" value="Acyltransf_C"/>
</dbReference>
<dbReference type="SUPFAM" id="SSF69593">
    <property type="entry name" value="Glycerol-3-phosphate (1)-acyltransferase"/>
    <property type="match status" value="1"/>
</dbReference>
<feature type="transmembrane region" description="Helical" evidence="4">
    <location>
        <begin position="12"/>
        <end position="40"/>
    </location>
</feature>
<comment type="caution">
    <text evidence="6">The sequence shown here is derived from an EMBL/GenBank/DDBJ whole genome shotgun (WGS) entry which is preliminary data.</text>
</comment>
<feature type="domain" description="Phospholipid/glycerol acyltransferase" evidence="5">
    <location>
        <begin position="85"/>
        <end position="207"/>
    </location>
</feature>
<dbReference type="Pfam" id="PF01553">
    <property type="entry name" value="Acyltransferase"/>
    <property type="match status" value="1"/>
</dbReference>
<evidence type="ECO:0000259" key="5">
    <source>
        <dbReference type="SMART" id="SM00563"/>
    </source>
</evidence>
<dbReference type="RefSeq" id="XP_030990513.1">
    <property type="nucleotide sequence ID" value="XM_031144738.1"/>
</dbReference>
<keyword evidence="4" id="KW-0812">Transmembrane</keyword>
<keyword evidence="2" id="KW-0808">Transferase</keyword>
<sequence>MAQPAIVTTARGLVLVIPWLIWLLVADIILSLLLVARAVLSPTAVYNLSSHTAASVWLWIQHIFETANGAEITTSGDPLPRAESAIVVANHVAWADFYMIQHLAVRSGMLGRCRYFAKAQLKRVPFLGWGLWAMGMPLVTRKWAHDRRELDRVFGGIAKGRWPIWLISYSEATRFTPRKHAESQAWCAANGRPQPRHLLYPRTKGFVATVRHLRAAAPHVRAVYDLTIAYADHTGQFGAAPSMWETLSAPGLSAAAGTGGEGYRFHVHARRFPLEDLPPSDEELAAWLESRWVEKGEWLEGKRLEWAASPAEG</sequence>
<keyword evidence="4" id="KW-1133">Transmembrane helix</keyword>
<keyword evidence="7" id="KW-1185">Reference proteome</keyword>
<dbReference type="Pfam" id="PF16076">
    <property type="entry name" value="Acyltransf_C"/>
    <property type="match status" value="1"/>
</dbReference>
<dbReference type="CDD" id="cd07990">
    <property type="entry name" value="LPLAT_LCLAT1-like"/>
    <property type="match status" value="1"/>
</dbReference>
<keyword evidence="3" id="KW-0012">Acyltransferase</keyword>
<evidence type="ECO:0000256" key="3">
    <source>
        <dbReference type="ARBA" id="ARBA00023315"/>
    </source>
</evidence>
<reference evidence="6 7" key="1">
    <citation type="submission" date="2019-06" db="EMBL/GenBank/DDBJ databases">
        <title>Draft genome sequence of the filamentous fungus Phialemoniopsis curvata isolated from diesel fuel.</title>
        <authorList>
            <person name="Varaljay V.A."/>
            <person name="Lyon W.J."/>
            <person name="Crouch A.L."/>
            <person name="Drake C.E."/>
            <person name="Hollomon J.M."/>
            <person name="Nadeau L.J."/>
            <person name="Nunn H.S."/>
            <person name="Stevenson B.S."/>
            <person name="Bojanowski C.L."/>
            <person name="Crookes-Goodson W.J."/>
        </authorList>
    </citation>
    <scope>NUCLEOTIDE SEQUENCE [LARGE SCALE GENOMIC DNA]</scope>
    <source>
        <strain evidence="6 7">D216</strain>
    </source>
</reference>
<dbReference type="PANTHER" id="PTHR10983:SF24">
    <property type="entry name" value="1-ACYLGLYCEROL-3-PHOSPHATE O-ACYLTRANSFERASE 3, ISOFORM E-RELATED"/>
    <property type="match status" value="1"/>
</dbReference>
<dbReference type="GeneID" id="41977189"/>
<gene>
    <name evidence="6" type="ORF">E0L32_009742</name>
</gene>
<evidence type="ECO:0000256" key="1">
    <source>
        <dbReference type="ARBA" id="ARBA00008655"/>
    </source>
</evidence>
<dbReference type="AlphaFoldDB" id="A0A507AI26"/>
<name>A0A507AI26_9PEZI</name>
<dbReference type="InParanoid" id="A0A507AI26"/>
<accession>A0A507AI26</accession>
<dbReference type="STRING" id="1093900.A0A507AI26"/>
<dbReference type="SMART" id="SM00563">
    <property type="entry name" value="PlsC"/>
    <property type="match status" value="1"/>
</dbReference>
<dbReference type="Proteomes" id="UP000319257">
    <property type="component" value="Unassembled WGS sequence"/>
</dbReference>
<dbReference type="GO" id="GO:0012505">
    <property type="term" value="C:endomembrane system"/>
    <property type="evidence" value="ECO:0007669"/>
    <property type="project" value="TreeGrafter"/>
</dbReference>
<comment type="similarity">
    <text evidence="1">Belongs to the 1-acyl-sn-glycerol-3-phosphate acyltransferase family.</text>
</comment>
<evidence type="ECO:0000313" key="6">
    <source>
        <dbReference type="EMBL" id="TPX08802.1"/>
    </source>
</evidence>
<evidence type="ECO:0000313" key="7">
    <source>
        <dbReference type="Proteomes" id="UP000319257"/>
    </source>
</evidence>
<dbReference type="PANTHER" id="PTHR10983">
    <property type="entry name" value="1-ACYLGLYCEROL-3-PHOSPHATE ACYLTRANSFERASE-RELATED"/>
    <property type="match status" value="1"/>
</dbReference>
<evidence type="ECO:0000256" key="2">
    <source>
        <dbReference type="ARBA" id="ARBA00022679"/>
    </source>
</evidence>
<organism evidence="6 7">
    <name type="scientific">Thyridium curvatum</name>
    <dbReference type="NCBI Taxonomy" id="1093900"/>
    <lineage>
        <taxon>Eukaryota</taxon>
        <taxon>Fungi</taxon>
        <taxon>Dikarya</taxon>
        <taxon>Ascomycota</taxon>
        <taxon>Pezizomycotina</taxon>
        <taxon>Sordariomycetes</taxon>
        <taxon>Sordariomycetidae</taxon>
        <taxon>Thyridiales</taxon>
        <taxon>Thyridiaceae</taxon>
        <taxon>Thyridium</taxon>
    </lineage>
</organism>
<proteinExistence type="inferred from homology"/>
<protein>
    <recommendedName>
        <fullName evidence="5">Phospholipid/glycerol acyltransferase domain-containing protein</fullName>
    </recommendedName>
</protein>
<dbReference type="EMBL" id="SKBQ01000073">
    <property type="protein sequence ID" value="TPX08802.1"/>
    <property type="molecule type" value="Genomic_DNA"/>
</dbReference>
<evidence type="ECO:0000256" key="4">
    <source>
        <dbReference type="SAM" id="Phobius"/>
    </source>
</evidence>
<dbReference type="OrthoDB" id="189226at2759"/>
<dbReference type="InterPro" id="IPR002123">
    <property type="entry name" value="Plipid/glycerol_acylTrfase"/>
</dbReference>
<dbReference type="GO" id="GO:0003841">
    <property type="term" value="F:1-acylglycerol-3-phosphate O-acyltransferase activity"/>
    <property type="evidence" value="ECO:0007669"/>
    <property type="project" value="TreeGrafter"/>
</dbReference>